<feature type="region of interest" description="Disordered" evidence="8">
    <location>
        <begin position="173"/>
        <end position="204"/>
    </location>
</feature>
<feature type="region of interest" description="Disordered" evidence="8">
    <location>
        <begin position="509"/>
        <end position="532"/>
    </location>
</feature>
<evidence type="ECO:0000256" key="5">
    <source>
        <dbReference type="ARBA" id="ARBA00022777"/>
    </source>
</evidence>
<dbReference type="GO" id="GO:0005524">
    <property type="term" value="F:ATP binding"/>
    <property type="evidence" value="ECO:0007669"/>
    <property type="project" value="UniProtKB-UniRule"/>
</dbReference>
<dbReference type="InterPro" id="IPR011009">
    <property type="entry name" value="Kinase-like_dom_sf"/>
</dbReference>
<feature type="transmembrane region" description="Helical" evidence="9">
    <location>
        <begin position="93"/>
        <end position="112"/>
    </location>
</feature>
<evidence type="ECO:0000256" key="4">
    <source>
        <dbReference type="ARBA" id="ARBA00022741"/>
    </source>
</evidence>
<dbReference type="eggNOG" id="COG0515">
    <property type="taxonomic scope" value="Bacteria"/>
</dbReference>
<reference evidence="11 12" key="1">
    <citation type="journal article" date="2010" name="Cell Res.">
        <title>Complete genome sequence of the rifamycin SV-producing Amycolatopsis mediterranei U32 revealed its genetic characteristics in phylogeny and metabolism.</title>
        <authorList>
            <person name="Zhao W."/>
            <person name="Zhong Y."/>
            <person name="Yuan H."/>
            <person name="Wang J."/>
            <person name="Zheng H."/>
            <person name="Wang Y."/>
            <person name="Cen X."/>
            <person name="Xu F."/>
            <person name="Bai J."/>
            <person name="Han X."/>
            <person name="Lu G."/>
            <person name="Zhu Y."/>
            <person name="Shao Z."/>
            <person name="Yan H."/>
            <person name="Li C."/>
            <person name="Peng N."/>
            <person name="Zhang Z."/>
            <person name="Zhang Y."/>
            <person name="Lin W."/>
            <person name="Fan Y."/>
            <person name="Qin Z."/>
            <person name="Hu Y."/>
            <person name="Zhu B."/>
            <person name="Wang S."/>
            <person name="Ding X."/>
            <person name="Zhao G.P."/>
        </authorList>
    </citation>
    <scope>NUCLEOTIDE SEQUENCE [LARGE SCALE GENOMIC DNA]</scope>
    <source>
        <strain evidence="12">U-32</strain>
    </source>
</reference>
<keyword evidence="9" id="KW-0472">Membrane</keyword>
<evidence type="ECO:0000256" key="6">
    <source>
        <dbReference type="ARBA" id="ARBA00022840"/>
    </source>
</evidence>
<dbReference type="InterPro" id="IPR011990">
    <property type="entry name" value="TPR-like_helical_dom_sf"/>
</dbReference>
<feature type="transmembrane region" description="Helical" evidence="9">
    <location>
        <begin position="20"/>
        <end position="39"/>
    </location>
</feature>
<dbReference type="Gene3D" id="1.25.40.10">
    <property type="entry name" value="Tetratricopeptide repeat domain"/>
    <property type="match status" value="1"/>
</dbReference>
<dbReference type="PANTHER" id="PTHR43289">
    <property type="entry name" value="MITOGEN-ACTIVATED PROTEIN KINASE KINASE KINASE 20-RELATED"/>
    <property type="match status" value="1"/>
</dbReference>
<feature type="domain" description="Protein kinase" evidence="10">
    <location>
        <begin position="218"/>
        <end position="506"/>
    </location>
</feature>
<dbReference type="AlphaFoldDB" id="A0A0H3DIG9"/>
<dbReference type="PROSITE" id="PS50011">
    <property type="entry name" value="PROTEIN_KINASE_DOM"/>
    <property type="match status" value="1"/>
</dbReference>
<dbReference type="PATRIC" id="fig|749927.5.peg.8621"/>
<dbReference type="SUPFAM" id="SSF56112">
    <property type="entry name" value="Protein kinase-like (PK-like)"/>
    <property type="match status" value="1"/>
</dbReference>
<dbReference type="EMBL" id="CP002000">
    <property type="protein sequence ID" value="ADJ49997.1"/>
    <property type="molecule type" value="Genomic_DNA"/>
</dbReference>
<dbReference type="GO" id="GO:0004674">
    <property type="term" value="F:protein serine/threonine kinase activity"/>
    <property type="evidence" value="ECO:0007669"/>
    <property type="project" value="UniProtKB-KW"/>
</dbReference>
<dbReference type="Gene3D" id="1.10.510.10">
    <property type="entry name" value="Transferase(Phosphotransferase) domain 1"/>
    <property type="match status" value="1"/>
</dbReference>
<name>A0A0H3DIG9_AMYMU</name>
<keyword evidence="9" id="KW-1133">Transmembrane helix</keyword>
<dbReference type="Pfam" id="PF00069">
    <property type="entry name" value="Pkinase"/>
    <property type="match status" value="1"/>
</dbReference>
<evidence type="ECO:0000313" key="11">
    <source>
        <dbReference type="EMBL" id="ADJ49997.1"/>
    </source>
</evidence>
<dbReference type="Proteomes" id="UP000000328">
    <property type="component" value="Chromosome"/>
</dbReference>
<dbReference type="PROSITE" id="PS00107">
    <property type="entry name" value="PROTEIN_KINASE_ATP"/>
    <property type="match status" value="1"/>
</dbReference>
<keyword evidence="9" id="KW-0812">Transmembrane</keyword>
<dbReference type="PROSITE" id="PS00108">
    <property type="entry name" value="PROTEIN_KINASE_ST"/>
    <property type="match status" value="1"/>
</dbReference>
<dbReference type="PANTHER" id="PTHR43289:SF6">
    <property type="entry name" value="SERINE_THREONINE-PROTEIN KINASE NEKL-3"/>
    <property type="match status" value="1"/>
</dbReference>
<dbReference type="eggNOG" id="COG0457">
    <property type="taxonomic scope" value="Bacteria"/>
</dbReference>
<proteinExistence type="predicted"/>
<evidence type="ECO:0000256" key="1">
    <source>
        <dbReference type="ARBA" id="ARBA00012513"/>
    </source>
</evidence>
<dbReference type="SUPFAM" id="SSF48452">
    <property type="entry name" value="TPR-like"/>
    <property type="match status" value="1"/>
</dbReference>
<dbReference type="EC" id="2.7.11.1" evidence="1"/>
<evidence type="ECO:0000256" key="7">
    <source>
        <dbReference type="PROSITE-ProRule" id="PRU10141"/>
    </source>
</evidence>
<dbReference type="InterPro" id="IPR000719">
    <property type="entry name" value="Prot_kinase_dom"/>
</dbReference>
<feature type="binding site" evidence="7">
    <location>
        <position position="247"/>
    </location>
    <ligand>
        <name>ATP</name>
        <dbReference type="ChEBI" id="CHEBI:30616"/>
    </ligand>
</feature>
<evidence type="ECO:0000259" key="10">
    <source>
        <dbReference type="PROSITE" id="PS50011"/>
    </source>
</evidence>
<dbReference type="SMART" id="SM00220">
    <property type="entry name" value="S_TKc"/>
    <property type="match status" value="1"/>
</dbReference>
<accession>A0A0H3DIG9</accession>
<evidence type="ECO:0000256" key="3">
    <source>
        <dbReference type="ARBA" id="ARBA00022679"/>
    </source>
</evidence>
<gene>
    <name evidence="11" type="ordered locus">AMED_8299</name>
</gene>
<evidence type="ECO:0000256" key="9">
    <source>
        <dbReference type="SAM" id="Phobius"/>
    </source>
</evidence>
<feature type="transmembrane region" description="Helical" evidence="9">
    <location>
        <begin position="51"/>
        <end position="72"/>
    </location>
</feature>
<dbReference type="OrthoDB" id="4330798at2"/>
<dbReference type="Gene3D" id="3.30.200.20">
    <property type="entry name" value="Phosphorylase Kinase, domain 1"/>
    <property type="match status" value="1"/>
</dbReference>
<keyword evidence="5 11" id="KW-0418">Kinase</keyword>
<dbReference type="KEGG" id="amd:AMED_8299"/>
<dbReference type="InterPro" id="IPR008271">
    <property type="entry name" value="Ser/Thr_kinase_AS"/>
</dbReference>
<evidence type="ECO:0000256" key="2">
    <source>
        <dbReference type="ARBA" id="ARBA00022527"/>
    </source>
</evidence>
<dbReference type="HOGENOM" id="CLU_000288_63_44_11"/>
<dbReference type="InterPro" id="IPR017441">
    <property type="entry name" value="Protein_kinase_ATP_BS"/>
</dbReference>
<organism evidence="11 12">
    <name type="scientific">Amycolatopsis mediterranei (strain U-32)</name>
    <dbReference type="NCBI Taxonomy" id="749927"/>
    <lineage>
        <taxon>Bacteria</taxon>
        <taxon>Bacillati</taxon>
        <taxon>Actinomycetota</taxon>
        <taxon>Actinomycetes</taxon>
        <taxon>Pseudonocardiales</taxon>
        <taxon>Pseudonocardiaceae</taxon>
        <taxon>Amycolatopsis</taxon>
    </lineage>
</organism>
<sequence length="741" mass="79848">MTRPATTLPPRSGSNSTTVVQAVTVLMGTVVGLTFLFGFGNVLNLALRLDVPTWVAPLVAPAVDLSVLGLLLGIRQLALAVATPRQLRPARRLLFFASAVTLALNVADPIVAGEYGKAAFDAVGPLLLIGWAEVGPGLLRALTITRQPGDAMFDDAKPVQAAFADEPTAVRQAALGSSGEDTKPNSAPTDGRSSRTESTMVNDEAAPPVERPLLAGRYRVDGSLGRGGMSEVFHGYDERLDRRVAIKLLRPPSPGSVPVAPNSPEAVEILDTLNRDRKRFLREIRTTAQLEHPGTPAVYDTGVETAPDGSTQLWLVMQLLRGSTLEATLDHTDYTTSPPSLAWAAAIATQIAAVLADVHRVDIVHRDIKPANVMIVDGGLVKVLDFGIAILRGAGALPRLTQVDRTVGTPAYMSPEQWLGQAVTSASDIYSLGCLFYELLVGDVPFHATTDMPLRARHQLSAVPSVRARRTDIPVAVDTLVTSMLAKDAQRRPSAEAVYDALMPLASAPSDTSVEGENRDPTSPFRRPLLAPARRERLAGGRDKLTDTEFEQLTANVQVLLDNDRPAEAINLLEDGVERARHDPALTLRLRHYLAAALFYAGEYTRAASLFDVVGRDYREHLPFADPYVLDCAYHAGHAYAEIGKPDKALPQLRFYVLNAKTSADEDAVAKVLESRFVIAQMLGAAGHPDEALTELEAVRPLLAEAFGADSTQVRNVDKQIARLRSGWEHGSPQGRGQSDR</sequence>
<keyword evidence="6 7" id="KW-0067">ATP-binding</keyword>
<keyword evidence="4 7" id="KW-0547">Nucleotide-binding</keyword>
<dbReference type="CDD" id="cd14014">
    <property type="entry name" value="STKc_PknB_like"/>
    <property type="match status" value="1"/>
</dbReference>
<keyword evidence="3" id="KW-0808">Transferase</keyword>
<evidence type="ECO:0000313" key="12">
    <source>
        <dbReference type="Proteomes" id="UP000000328"/>
    </source>
</evidence>
<keyword evidence="2 11" id="KW-0723">Serine/threonine-protein kinase</keyword>
<evidence type="ECO:0000256" key="8">
    <source>
        <dbReference type="SAM" id="MobiDB-lite"/>
    </source>
</evidence>
<protein>
    <recommendedName>
        <fullName evidence="1">non-specific serine/threonine protein kinase</fullName>
        <ecNumber evidence="1">2.7.11.1</ecNumber>
    </recommendedName>
</protein>